<dbReference type="Gene3D" id="3.40.50.150">
    <property type="entry name" value="Vaccinia Virus protein VP39"/>
    <property type="match status" value="1"/>
</dbReference>
<gene>
    <name evidence="7" type="ORF">LJ757_14215</name>
</gene>
<evidence type="ECO:0000256" key="1">
    <source>
        <dbReference type="ARBA" id="ARBA00012771"/>
    </source>
</evidence>
<dbReference type="PANTHER" id="PTHR18895:SF74">
    <property type="entry name" value="MTRF1L RELEASE FACTOR GLUTAMINE METHYLTRANSFERASE"/>
    <property type="match status" value="1"/>
</dbReference>
<comment type="caution">
    <text evidence="7">The sequence shown here is derived from an EMBL/GenBank/DDBJ whole genome shotgun (WGS) entry which is preliminary data.</text>
</comment>
<dbReference type="EMBL" id="JAJFZV010000015">
    <property type="protein sequence ID" value="MCC3298949.1"/>
    <property type="molecule type" value="Genomic_DNA"/>
</dbReference>
<dbReference type="AlphaFoldDB" id="A0A9X1SFY4"/>
<feature type="domain" description="Methyltransferase small" evidence="6">
    <location>
        <begin position="97"/>
        <end position="174"/>
    </location>
</feature>
<dbReference type="RefSeq" id="WP_227896847.1">
    <property type="nucleotide sequence ID" value="NZ_CP099466.1"/>
</dbReference>
<dbReference type="InterPro" id="IPR022446">
    <property type="entry name" value="MeTrfrase_put"/>
</dbReference>
<organism evidence="7 8">
    <name type="scientific">Arthrobacter caoxuetaonis</name>
    <dbReference type="NCBI Taxonomy" id="2886935"/>
    <lineage>
        <taxon>Bacteria</taxon>
        <taxon>Bacillati</taxon>
        <taxon>Actinomycetota</taxon>
        <taxon>Actinomycetes</taxon>
        <taxon>Micrococcales</taxon>
        <taxon>Micrococcaceae</taxon>
        <taxon>Arthrobacter</taxon>
    </lineage>
</organism>
<protein>
    <recommendedName>
        <fullName evidence="1">peptide chain release factor N(5)-glutamine methyltransferase</fullName>
        <ecNumber evidence="1">2.1.1.297</ecNumber>
    </recommendedName>
</protein>
<dbReference type="InterPro" id="IPR029063">
    <property type="entry name" value="SAM-dependent_MTases_sf"/>
</dbReference>
<sequence length="263" mass="27295">MEKAEEQALADLYSPQLRAAGCVYAEEEAALIAGAAASPPEAEELLRRRLAGQPLEYVLGWAGFCGLRIAVVPGVFIPRRRTEFLAGAAVTAARTLPSPVVLDLCCGSGAISAVLAAAMPEAELHAADRSPEAVACARGNLTGRAAVWEGDLFSALPDRLRGHFNVVVANAPYVPTEEMGFLPQEARRYEPRLSLDGGAGGLAVLRAIAAAAPAWLAAGGQLLLECSEEQAPRLSPELAAAGFTAAIRRNEDAGATILCGVLG</sequence>
<evidence type="ECO:0000259" key="6">
    <source>
        <dbReference type="Pfam" id="PF05175"/>
    </source>
</evidence>
<keyword evidence="2" id="KW-0489">Methyltransferase</keyword>
<dbReference type="EC" id="2.1.1.297" evidence="1"/>
<dbReference type="GO" id="GO:0102559">
    <property type="term" value="F:peptide chain release factor N(5)-glutamine methyltransferase activity"/>
    <property type="evidence" value="ECO:0007669"/>
    <property type="project" value="UniProtKB-EC"/>
</dbReference>
<evidence type="ECO:0000313" key="8">
    <source>
        <dbReference type="Proteomes" id="UP001139158"/>
    </source>
</evidence>
<keyword evidence="3" id="KW-0808">Transferase</keyword>
<dbReference type="InterPro" id="IPR004556">
    <property type="entry name" value="HemK-like"/>
</dbReference>
<dbReference type="SUPFAM" id="SSF53335">
    <property type="entry name" value="S-adenosyl-L-methionine-dependent methyltransferases"/>
    <property type="match status" value="1"/>
</dbReference>
<reference evidence="7" key="1">
    <citation type="submission" date="2021-10" db="EMBL/GenBank/DDBJ databases">
        <title>Novel species in genus Arthrobacter.</title>
        <authorList>
            <person name="Liu Y."/>
        </authorList>
    </citation>
    <scope>NUCLEOTIDE SEQUENCE</scope>
    <source>
        <strain evidence="7">Zg-Y453</strain>
    </source>
</reference>
<name>A0A9X1SFY4_9MICC</name>
<dbReference type="InterPro" id="IPR050320">
    <property type="entry name" value="N5-glutamine_MTase"/>
</dbReference>
<accession>A0A9X1SFY4</accession>
<comment type="catalytic activity">
    <reaction evidence="5">
        <text>L-glutaminyl-[peptide chain release factor] + S-adenosyl-L-methionine = N(5)-methyl-L-glutaminyl-[peptide chain release factor] + S-adenosyl-L-homocysteine + H(+)</text>
        <dbReference type="Rhea" id="RHEA:42896"/>
        <dbReference type="Rhea" id="RHEA-COMP:10271"/>
        <dbReference type="Rhea" id="RHEA-COMP:10272"/>
        <dbReference type="ChEBI" id="CHEBI:15378"/>
        <dbReference type="ChEBI" id="CHEBI:30011"/>
        <dbReference type="ChEBI" id="CHEBI:57856"/>
        <dbReference type="ChEBI" id="CHEBI:59789"/>
        <dbReference type="ChEBI" id="CHEBI:61891"/>
        <dbReference type="EC" id="2.1.1.297"/>
    </reaction>
</comment>
<dbReference type="Pfam" id="PF05175">
    <property type="entry name" value="MTS"/>
    <property type="match status" value="1"/>
</dbReference>
<keyword evidence="4" id="KW-0949">S-adenosyl-L-methionine</keyword>
<evidence type="ECO:0000256" key="4">
    <source>
        <dbReference type="ARBA" id="ARBA00022691"/>
    </source>
</evidence>
<dbReference type="PANTHER" id="PTHR18895">
    <property type="entry name" value="HEMK METHYLTRANSFERASE"/>
    <property type="match status" value="1"/>
</dbReference>
<proteinExistence type="predicted"/>
<keyword evidence="8" id="KW-1185">Reference proteome</keyword>
<dbReference type="GO" id="GO:0032259">
    <property type="term" value="P:methylation"/>
    <property type="evidence" value="ECO:0007669"/>
    <property type="project" value="UniProtKB-KW"/>
</dbReference>
<evidence type="ECO:0000256" key="5">
    <source>
        <dbReference type="ARBA" id="ARBA00048391"/>
    </source>
</evidence>
<evidence type="ECO:0000256" key="2">
    <source>
        <dbReference type="ARBA" id="ARBA00022603"/>
    </source>
</evidence>
<dbReference type="CDD" id="cd02440">
    <property type="entry name" value="AdoMet_MTases"/>
    <property type="match status" value="1"/>
</dbReference>
<dbReference type="InterPro" id="IPR007848">
    <property type="entry name" value="Small_mtfrase_dom"/>
</dbReference>
<dbReference type="Proteomes" id="UP001139158">
    <property type="component" value="Unassembled WGS sequence"/>
</dbReference>
<dbReference type="NCBIfam" id="TIGR03704">
    <property type="entry name" value="PrmC_rel_meth"/>
    <property type="match status" value="1"/>
</dbReference>
<evidence type="ECO:0000313" key="7">
    <source>
        <dbReference type="EMBL" id="MCC3298949.1"/>
    </source>
</evidence>
<evidence type="ECO:0000256" key="3">
    <source>
        <dbReference type="ARBA" id="ARBA00022679"/>
    </source>
</evidence>
<dbReference type="NCBIfam" id="TIGR00536">
    <property type="entry name" value="hemK_fam"/>
    <property type="match status" value="1"/>
</dbReference>